<sequence length="432" mass="48567">MGDDPTVRNMETAQEGSAWRALPILPADVWEIAIDHLWDQPRTLMACTLVCSAWYPRSRFHLLRRAVLRKRQDLHGFARVLKRMPSLRHQVKDLVIERRHPVLGNRLPVDYLSTAIRMLAGKLPKLDTLCISHSMVTMETLHPDVFLHMSIFSSVTRLHFTRLVVWSLSTFGNLICALPAIVELRCSSLAVSQKTPFTSTVFSGNKKRAKITTLYLASHVNKGVIEFLVTTGAAENLQKITLDNLEISNPVRMPPNWAIQQLVNCAGASLTELDMSFSEVPLSLGQADRPDTMLSYATNNALRTLTVGVRRLADKHIDWMLSTQPTLKSERLETIVIVLDSRRQDPPKTPGGDTPRLLSAVLSPPLCVPLDTMLSSDSFKCVKTVEIRFLANIFSQVIPDAKQWEDHVVPCFPRLVQRAILRTSVKVDMDEP</sequence>
<keyword evidence="2" id="KW-1185">Reference proteome</keyword>
<accession>A0A165EUA8</accession>
<protein>
    <recommendedName>
        <fullName evidence="3">F-box domain-containing protein</fullName>
    </recommendedName>
</protein>
<dbReference type="OrthoDB" id="2804670at2759"/>
<name>A0A165EUA8_9APHY</name>
<dbReference type="InParanoid" id="A0A165EUA8"/>
<dbReference type="Proteomes" id="UP000076871">
    <property type="component" value="Unassembled WGS sequence"/>
</dbReference>
<dbReference type="EMBL" id="KV427618">
    <property type="protein sequence ID" value="KZT07776.1"/>
    <property type="molecule type" value="Genomic_DNA"/>
</dbReference>
<dbReference type="InterPro" id="IPR032675">
    <property type="entry name" value="LRR_dom_sf"/>
</dbReference>
<evidence type="ECO:0000313" key="2">
    <source>
        <dbReference type="Proteomes" id="UP000076871"/>
    </source>
</evidence>
<dbReference type="RefSeq" id="XP_040765516.1">
    <property type="nucleotide sequence ID" value="XM_040901176.1"/>
</dbReference>
<proteinExistence type="predicted"/>
<evidence type="ECO:0000313" key="1">
    <source>
        <dbReference type="EMBL" id="KZT07776.1"/>
    </source>
</evidence>
<dbReference type="GeneID" id="63818208"/>
<dbReference type="Gene3D" id="3.80.10.10">
    <property type="entry name" value="Ribonuclease Inhibitor"/>
    <property type="match status" value="1"/>
</dbReference>
<evidence type="ECO:0008006" key="3">
    <source>
        <dbReference type="Google" id="ProtNLM"/>
    </source>
</evidence>
<organism evidence="1 2">
    <name type="scientific">Laetiporus sulphureus 93-53</name>
    <dbReference type="NCBI Taxonomy" id="1314785"/>
    <lineage>
        <taxon>Eukaryota</taxon>
        <taxon>Fungi</taxon>
        <taxon>Dikarya</taxon>
        <taxon>Basidiomycota</taxon>
        <taxon>Agaricomycotina</taxon>
        <taxon>Agaricomycetes</taxon>
        <taxon>Polyporales</taxon>
        <taxon>Laetiporus</taxon>
    </lineage>
</organism>
<gene>
    <name evidence="1" type="ORF">LAESUDRAFT_105570</name>
</gene>
<reference evidence="1 2" key="1">
    <citation type="journal article" date="2016" name="Mol. Biol. Evol.">
        <title>Comparative Genomics of Early-Diverging Mushroom-Forming Fungi Provides Insights into the Origins of Lignocellulose Decay Capabilities.</title>
        <authorList>
            <person name="Nagy L.G."/>
            <person name="Riley R."/>
            <person name="Tritt A."/>
            <person name="Adam C."/>
            <person name="Daum C."/>
            <person name="Floudas D."/>
            <person name="Sun H."/>
            <person name="Yadav J.S."/>
            <person name="Pangilinan J."/>
            <person name="Larsson K.H."/>
            <person name="Matsuura K."/>
            <person name="Barry K."/>
            <person name="Labutti K."/>
            <person name="Kuo R."/>
            <person name="Ohm R.A."/>
            <person name="Bhattacharya S.S."/>
            <person name="Shirouzu T."/>
            <person name="Yoshinaga Y."/>
            <person name="Martin F.M."/>
            <person name="Grigoriev I.V."/>
            <person name="Hibbett D.S."/>
        </authorList>
    </citation>
    <scope>NUCLEOTIDE SEQUENCE [LARGE SCALE GENOMIC DNA]</scope>
    <source>
        <strain evidence="1 2">93-53</strain>
    </source>
</reference>
<dbReference type="AlphaFoldDB" id="A0A165EUA8"/>